<protein>
    <submittedName>
        <fullName evidence="1">Uncharacterized protein</fullName>
    </submittedName>
</protein>
<evidence type="ECO:0000313" key="1">
    <source>
        <dbReference type="EMBL" id="DAF94719.1"/>
    </source>
</evidence>
<dbReference type="EMBL" id="BK016096">
    <property type="protein sequence ID" value="DAF94719.1"/>
    <property type="molecule type" value="Genomic_DNA"/>
</dbReference>
<sequence length="320" mass="33140">MFDWLFGKTKDQALAKYQDAADQQQINQKVNDFYKEQLNGIYNDPANAGLLADMRKTTPGFDDAWKSQMSSLDSKSEQLKGAASDANAELEKQKKKQKYNVFGDGILGSFLNPVAQTVSAVSDLATGNYKDRDVGSDLAAAGETLLTALPGVGAAAKAAKLGKVADGLGKVNKALYTIPGSAATGAAMGGLDKVRTGETDDALNGALLGGIMGGAIPGAMKVGGNFLKNRGQNAITRAVSGAGGDSAAVLDALPSRALYQEGLRSLVPKSTVGKLALGGGALYGGSQLMGALNPQQGVADEDEQANTLNELYKRRQGGMF</sequence>
<reference evidence="1" key="1">
    <citation type="journal article" date="2021" name="Proc. Natl. Acad. Sci. U.S.A.">
        <title>A Catalog of Tens of Thousands of Viruses from Human Metagenomes Reveals Hidden Associations with Chronic Diseases.</title>
        <authorList>
            <person name="Tisza M.J."/>
            <person name="Buck C.B."/>
        </authorList>
    </citation>
    <scope>NUCLEOTIDE SEQUENCE</scope>
    <source>
        <strain evidence="1">Ct9A73</strain>
    </source>
</reference>
<proteinExistence type="predicted"/>
<organism evidence="1">
    <name type="scientific">Podoviridae sp. ct9A73</name>
    <dbReference type="NCBI Taxonomy" id="2825225"/>
    <lineage>
        <taxon>Viruses</taxon>
        <taxon>Duplodnaviria</taxon>
        <taxon>Heunggongvirae</taxon>
        <taxon>Uroviricota</taxon>
        <taxon>Caudoviricetes</taxon>
    </lineage>
</organism>
<name>A0A8S5UJR6_9CAUD</name>
<accession>A0A8S5UJR6</accession>